<reference evidence="4" key="1">
    <citation type="submission" date="2019-08" db="EMBL/GenBank/DDBJ databases">
        <authorList>
            <person name="Kucharzyk K."/>
            <person name="Murdoch R.W."/>
            <person name="Higgins S."/>
            <person name="Loffler F."/>
        </authorList>
    </citation>
    <scope>NUCLEOTIDE SEQUENCE</scope>
</reference>
<evidence type="ECO:0000256" key="1">
    <source>
        <dbReference type="ARBA" id="ARBA00023125"/>
    </source>
</evidence>
<accession>A0A645GA22</accession>
<dbReference type="InterPro" id="IPR050090">
    <property type="entry name" value="Tyrosine_recombinase_XerCD"/>
</dbReference>
<dbReference type="Gene3D" id="1.10.443.10">
    <property type="entry name" value="Intergrase catalytic core"/>
    <property type="match status" value="1"/>
</dbReference>
<name>A0A645GA22_9ZZZZ</name>
<dbReference type="PROSITE" id="PS51898">
    <property type="entry name" value="TYR_RECOMBINASE"/>
    <property type="match status" value="1"/>
</dbReference>
<sequence>MRGYITALRRICLHHGNAVPKSTRIRWPQDMRPSVDWITQDQAQKLIDHPKTPLQELAINLERCMGLRRIEVARLRMTDIDHRRKVLTVTGKSSKLRLVPFHPDTERILSRFMDYRNALITVAKSKNPAAIVPEELVIWGKGKLLSPYSQEKLSGFDKQIKPLTKEVGFEFSNHTLRRTFGRMMYRCGVPLATIAKMLGHESTDVTLSYIGVDLDDMGSAMAQFALRASDVELIVEENRCLEQ</sequence>
<evidence type="ECO:0000313" key="4">
    <source>
        <dbReference type="EMBL" id="MPN22976.1"/>
    </source>
</evidence>
<evidence type="ECO:0000256" key="2">
    <source>
        <dbReference type="ARBA" id="ARBA00023172"/>
    </source>
</evidence>
<feature type="domain" description="Tyr recombinase" evidence="3">
    <location>
        <begin position="33"/>
        <end position="222"/>
    </location>
</feature>
<dbReference type="InterPro" id="IPR013762">
    <property type="entry name" value="Integrase-like_cat_sf"/>
</dbReference>
<dbReference type="PANTHER" id="PTHR30349:SF41">
    <property type="entry name" value="INTEGRASE_RECOMBINASE PROTEIN MJ0367-RELATED"/>
    <property type="match status" value="1"/>
</dbReference>
<dbReference type="InterPro" id="IPR002104">
    <property type="entry name" value="Integrase_catalytic"/>
</dbReference>
<dbReference type="GO" id="GO:0006310">
    <property type="term" value="P:DNA recombination"/>
    <property type="evidence" value="ECO:0007669"/>
    <property type="project" value="UniProtKB-KW"/>
</dbReference>
<dbReference type="GO" id="GO:0015074">
    <property type="term" value="P:DNA integration"/>
    <property type="evidence" value="ECO:0007669"/>
    <property type="project" value="InterPro"/>
</dbReference>
<evidence type="ECO:0000259" key="3">
    <source>
        <dbReference type="PROSITE" id="PS51898"/>
    </source>
</evidence>
<dbReference type="GO" id="GO:0003677">
    <property type="term" value="F:DNA binding"/>
    <property type="evidence" value="ECO:0007669"/>
    <property type="project" value="UniProtKB-KW"/>
</dbReference>
<dbReference type="CDD" id="cd00397">
    <property type="entry name" value="DNA_BRE_C"/>
    <property type="match status" value="1"/>
</dbReference>
<keyword evidence="2" id="KW-0233">DNA recombination</keyword>
<dbReference type="PANTHER" id="PTHR30349">
    <property type="entry name" value="PHAGE INTEGRASE-RELATED"/>
    <property type="match status" value="1"/>
</dbReference>
<gene>
    <name evidence="4" type="primary">xerC_233</name>
    <name evidence="4" type="ORF">SDC9_170361</name>
</gene>
<comment type="caution">
    <text evidence="4">The sequence shown here is derived from an EMBL/GenBank/DDBJ whole genome shotgun (WGS) entry which is preliminary data.</text>
</comment>
<protein>
    <submittedName>
        <fullName evidence="4">Tyrosine recombinase XerC</fullName>
    </submittedName>
</protein>
<dbReference type="SUPFAM" id="SSF56349">
    <property type="entry name" value="DNA breaking-rejoining enzymes"/>
    <property type="match status" value="1"/>
</dbReference>
<keyword evidence="1" id="KW-0238">DNA-binding</keyword>
<organism evidence="4">
    <name type="scientific">bioreactor metagenome</name>
    <dbReference type="NCBI Taxonomy" id="1076179"/>
    <lineage>
        <taxon>unclassified sequences</taxon>
        <taxon>metagenomes</taxon>
        <taxon>ecological metagenomes</taxon>
    </lineage>
</organism>
<dbReference type="Pfam" id="PF00589">
    <property type="entry name" value="Phage_integrase"/>
    <property type="match status" value="1"/>
</dbReference>
<proteinExistence type="predicted"/>
<dbReference type="InterPro" id="IPR011010">
    <property type="entry name" value="DNA_brk_join_enz"/>
</dbReference>
<dbReference type="AlphaFoldDB" id="A0A645GA22"/>
<dbReference type="EMBL" id="VSSQ01071351">
    <property type="protein sequence ID" value="MPN22976.1"/>
    <property type="molecule type" value="Genomic_DNA"/>
</dbReference>